<organism evidence="1">
    <name type="scientific">Saccostrea glomerata</name>
    <dbReference type="NCBI Taxonomy" id="157728"/>
    <lineage>
        <taxon>Eukaryota</taxon>
        <taxon>Metazoa</taxon>
        <taxon>Spiralia</taxon>
        <taxon>Lophotrochozoa</taxon>
        <taxon>Mollusca</taxon>
        <taxon>Bivalvia</taxon>
        <taxon>Autobranchia</taxon>
        <taxon>Pteriomorphia</taxon>
        <taxon>Ostreida</taxon>
        <taxon>Ostreoidea</taxon>
        <taxon>Ostreidae</taxon>
        <taxon>Saccostrea</taxon>
    </lineage>
</organism>
<keyword evidence="1" id="KW-0675">Receptor</keyword>
<accession>A0A172MAI0</accession>
<name>A0A172MAI0_9BIVA</name>
<feature type="non-terminal residue" evidence="1">
    <location>
        <position position="34"/>
    </location>
</feature>
<reference evidence="1" key="1">
    <citation type="submission" date="2015-11" db="EMBL/GenBank/DDBJ databases">
        <title>Cloning and characterisation of an estrogen receptor gene from the Sydney rock oyster Saccostrea glomerata.</title>
        <authorList>
            <person name="Tran T.K.A."/>
            <person name="MacFarlane G."/>
            <person name="O'Connor W."/>
            <person name="Yu R.M.K."/>
        </authorList>
    </citation>
    <scope>NUCLEOTIDE SEQUENCE</scope>
    <source>
        <tissue evidence="1">Ovary</tissue>
    </source>
</reference>
<dbReference type="EMBL" id="KU212895">
    <property type="protein sequence ID" value="ANC90316.1"/>
    <property type="molecule type" value="Genomic_DNA"/>
</dbReference>
<proteinExistence type="predicted"/>
<dbReference type="AlphaFoldDB" id="A0A172MAI0"/>
<evidence type="ECO:0000313" key="1">
    <source>
        <dbReference type="EMBL" id="ANC90316.1"/>
    </source>
</evidence>
<protein>
    <submittedName>
        <fullName evidence="1">Estrogen receptor</fullName>
    </submittedName>
</protein>
<sequence>MEAKYHDQQFEDALNVIQDLSDPGGTVYRILRES</sequence>